<proteinExistence type="predicted"/>
<comment type="caution">
    <text evidence="1">The sequence shown here is derived from an EMBL/GenBank/DDBJ whole genome shotgun (WGS) entry which is preliminary data.</text>
</comment>
<organism evidence="1 2">
    <name type="scientific">Vararia minispora EC-137</name>
    <dbReference type="NCBI Taxonomy" id="1314806"/>
    <lineage>
        <taxon>Eukaryota</taxon>
        <taxon>Fungi</taxon>
        <taxon>Dikarya</taxon>
        <taxon>Basidiomycota</taxon>
        <taxon>Agaricomycotina</taxon>
        <taxon>Agaricomycetes</taxon>
        <taxon>Russulales</taxon>
        <taxon>Lachnocladiaceae</taxon>
        <taxon>Vararia</taxon>
    </lineage>
</organism>
<sequence>MAVKDRVDSAIANNKVIIFSKSWCPYCRRAKSIMNENYKETPIEIIELDEDPEGAQIQSYLTELTGQSTVPNIFINKKHVGGSDDLAGLHRVGGIQKLLL</sequence>
<reference evidence="1" key="2">
    <citation type="journal article" date="2022" name="New Phytol.">
        <title>Evolutionary transition to the ectomycorrhizal habit in the genomes of a hyperdiverse lineage of mushroom-forming fungi.</title>
        <authorList>
            <person name="Looney B."/>
            <person name="Miyauchi S."/>
            <person name="Morin E."/>
            <person name="Drula E."/>
            <person name="Courty P.E."/>
            <person name="Kohler A."/>
            <person name="Kuo A."/>
            <person name="LaButti K."/>
            <person name="Pangilinan J."/>
            <person name="Lipzen A."/>
            <person name="Riley R."/>
            <person name="Andreopoulos W."/>
            <person name="He G."/>
            <person name="Johnson J."/>
            <person name="Nolan M."/>
            <person name="Tritt A."/>
            <person name="Barry K.W."/>
            <person name="Grigoriev I.V."/>
            <person name="Nagy L.G."/>
            <person name="Hibbett D."/>
            <person name="Henrissat B."/>
            <person name="Matheny P.B."/>
            <person name="Labbe J."/>
            <person name="Martin F.M."/>
        </authorList>
    </citation>
    <scope>NUCLEOTIDE SEQUENCE</scope>
    <source>
        <strain evidence="1">EC-137</strain>
    </source>
</reference>
<dbReference type="EMBL" id="MU273587">
    <property type="protein sequence ID" value="KAI0031244.1"/>
    <property type="molecule type" value="Genomic_DNA"/>
</dbReference>
<dbReference type="Proteomes" id="UP000814128">
    <property type="component" value="Unassembled WGS sequence"/>
</dbReference>
<keyword evidence="2" id="KW-1185">Reference proteome</keyword>
<accession>A0ACB8QHM8</accession>
<evidence type="ECO:0000313" key="1">
    <source>
        <dbReference type="EMBL" id="KAI0031244.1"/>
    </source>
</evidence>
<evidence type="ECO:0000313" key="2">
    <source>
        <dbReference type="Proteomes" id="UP000814128"/>
    </source>
</evidence>
<protein>
    <submittedName>
        <fullName evidence="1">Glutaredoxin</fullName>
    </submittedName>
</protein>
<reference evidence="1" key="1">
    <citation type="submission" date="2021-02" db="EMBL/GenBank/DDBJ databases">
        <authorList>
            <consortium name="DOE Joint Genome Institute"/>
            <person name="Ahrendt S."/>
            <person name="Looney B.P."/>
            <person name="Miyauchi S."/>
            <person name="Morin E."/>
            <person name="Drula E."/>
            <person name="Courty P.E."/>
            <person name="Chicoki N."/>
            <person name="Fauchery L."/>
            <person name="Kohler A."/>
            <person name="Kuo A."/>
            <person name="Labutti K."/>
            <person name="Pangilinan J."/>
            <person name="Lipzen A."/>
            <person name="Riley R."/>
            <person name="Andreopoulos W."/>
            <person name="He G."/>
            <person name="Johnson J."/>
            <person name="Barry K.W."/>
            <person name="Grigoriev I.V."/>
            <person name="Nagy L."/>
            <person name="Hibbett D."/>
            <person name="Henrissat B."/>
            <person name="Matheny P.B."/>
            <person name="Labbe J."/>
            <person name="Martin F."/>
        </authorList>
    </citation>
    <scope>NUCLEOTIDE SEQUENCE</scope>
    <source>
        <strain evidence="1">EC-137</strain>
    </source>
</reference>
<name>A0ACB8QHM8_9AGAM</name>
<gene>
    <name evidence="1" type="ORF">K488DRAFT_86987</name>
</gene>